<gene>
    <name evidence="1" type="ORF">BpHYR1_028454</name>
</gene>
<reference evidence="1 2" key="1">
    <citation type="journal article" date="2018" name="Sci. Rep.">
        <title>Genomic signatures of local adaptation to the degree of environmental predictability in rotifers.</title>
        <authorList>
            <person name="Franch-Gras L."/>
            <person name="Hahn C."/>
            <person name="Garcia-Roger E.M."/>
            <person name="Carmona M.J."/>
            <person name="Serra M."/>
            <person name="Gomez A."/>
        </authorList>
    </citation>
    <scope>NUCLEOTIDE SEQUENCE [LARGE SCALE GENOMIC DNA]</scope>
    <source>
        <strain evidence="1">HYR1</strain>
    </source>
</reference>
<dbReference type="EMBL" id="REGN01003480">
    <property type="protein sequence ID" value="RNA22371.1"/>
    <property type="molecule type" value="Genomic_DNA"/>
</dbReference>
<comment type="caution">
    <text evidence="1">The sequence shown here is derived from an EMBL/GenBank/DDBJ whole genome shotgun (WGS) entry which is preliminary data.</text>
</comment>
<dbReference type="AlphaFoldDB" id="A0A3M7RFU5"/>
<keyword evidence="2" id="KW-1185">Reference proteome</keyword>
<sequence length="92" mass="10990">MKFYLKKQNRIKSIKTQSIIQVYLSYNEIKYEEKKERERKLSISISVKELINLEKKKANVNSPKELNTKLPGVTGFKDDLCLIFFKNRLPFY</sequence>
<proteinExistence type="predicted"/>
<name>A0A3M7RFU5_BRAPC</name>
<organism evidence="1 2">
    <name type="scientific">Brachionus plicatilis</name>
    <name type="common">Marine rotifer</name>
    <name type="synonym">Brachionus muelleri</name>
    <dbReference type="NCBI Taxonomy" id="10195"/>
    <lineage>
        <taxon>Eukaryota</taxon>
        <taxon>Metazoa</taxon>
        <taxon>Spiralia</taxon>
        <taxon>Gnathifera</taxon>
        <taxon>Rotifera</taxon>
        <taxon>Eurotatoria</taxon>
        <taxon>Monogononta</taxon>
        <taxon>Pseudotrocha</taxon>
        <taxon>Ploima</taxon>
        <taxon>Brachionidae</taxon>
        <taxon>Brachionus</taxon>
    </lineage>
</organism>
<dbReference type="Proteomes" id="UP000276133">
    <property type="component" value="Unassembled WGS sequence"/>
</dbReference>
<evidence type="ECO:0000313" key="2">
    <source>
        <dbReference type="Proteomes" id="UP000276133"/>
    </source>
</evidence>
<protein>
    <submittedName>
        <fullName evidence="1">Uncharacterized protein</fullName>
    </submittedName>
</protein>
<accession>A0A3M7RFU5</accession>
<evidence type="ECO:0000313" key="1">
    <source>
        <dbReference type="EMBL" id="RNA22371.1"/>
    </source>
</evidence>